<reference evidence="3" key="1">
    <citation type="submission" date="2020-05" db="UniProtKB">
        <authorList>
            <consortium name="EnsemblMetazoa"/>
        </authorList>
    </citation>
    <scope>IDENTIFICATION</scope>
    <source>
        <strain evidence="3">TTRI</strain>
    </source>
</reference>
<sequence>MKIMKLSENRKFSKFIIYLRAFYNAFYSATEQINARKLLNKNMFVTVPVYRRAMSEEATNGKVSPSPSPQLTQSAPAVEMAQMAINESSKITFLDQFRAFSKFGDTKSDGKHITLSQSDKWMKQAKVIDKKITTTDTGIHFKKFKALKISYGDYNKFLDDLAKTRKVDLEEIKKKMINCGSPGVTQVTAGKAASAVERLTDTSKYTGTHKERFDASGKGKGIAGRKNIVDESGYVTGYQNKDTYPAAH</sequence>
<dbReference type="SUPFAM" id="SSF47473">
    <property type="entry name" value="EF-hand"/>
    <property type="match status" value="1"/>
</dbReference>
<comment type="similarity">
    <text evidence="1">Belongs to the TPPP family.</text>
</comment>
<dbReference type="STRING" id="7395.A0A1A9VIS6"/>
<dbReference type="GO" id="GO:0015631">
    <property type="term" value="F:tubulin binding"/>
    <property type="evidence" value="ECO:0007669"/>
    <property type="project" value="InterPro"/>
</dbReference>
<name>A0A1A9VIS6_GLOAU</name>
<dbReference type="FunFam" id="1.10.238.10:FF:000266">
    <property type="entry name" value="TPPP family protein"/>
    <property type="match status" value="1"/>
</dbReference>
<dbReference type="GO" id="GO:0005874">
    <property type="term" value="C:microtubule"/>
    <property type="evidence" value="ECO:0007669"/>
    <property type="project" value="TreeGrafter"/>
</dbReference>
<dbReference type="InterPro" id="IPR011992">
    <property type="entry name" value="EF-hand-dom_pair"/>
</dbReference>
<dbReference type="Gene3D" id="1.10.238.10">
    <property type="entry name" value="EF-hand"/>
    <property type="match status" value="1"/>
</dbReference>
<dbReference type="PANTHER" id="PTHR12932:SF9">
    <property type="entry name" value="TUBULIN POLYMERIZATION-PROMOTING PROTEIN HOMOLOG"/>
    <property type="match status" value="1"/>
</dbReference>
<keyword evidence="4" id="KW-1185">Reference proteome</keyword>
<proteinExistence type="inferred from homology"/>
<dbReference type="EnsemblMetazoa" id="GAUT038813-RA">
    <property type="protein sequence ID" value="GAUT038813-PA"/>
    <property type="gene ID" value="GAUT038813"/>
</dbReference>
<protein>
    <recommendedName>
        <fullName evidence="2">Tubulin polymerization-promoting protein homolog</fullName>
    </recommendedName>
</protein>
<evidence type="ECO:0000256" key="1">
    <source>
        <dbReference type="ARBA" id="ARBA00010994"/>
    </source>
</evidence>
<dbReference type="InterPro" id="IPR008907">
    <property type="entry name" value="TPP/p25"/>
</dbReference>
<evidence type="ECO:0000313" key="3">
    <source>
        <dbReference type="EnsemblMetazoa" id="GAUT038813-PA"/>
    </source>
</evidence>
<dbReference type="VEuPathDB" id="VectorBase:GAUT038813"/>
<dbReference type="AlphaFoldDB" id="A0A1A9VIS6"/>
<organism evidence="3 4">
    <name type="scientific">Glossina austeni</name>
    <name type="common">Savannah tsetse fly</name>
    <dbReference type="NCBI Taxonomy" id="7395"/>
    <lineage>
        <taxon>Eukaryota</taxon>
        <taxon>Metazoa</taxon>
        <taxon>Ecdysozoa</taxon>
        <taxon>Arthropoda</taxon>
        <taxon>Hexapoda</taxon>
        <taxon>Insecta</taxon>
        <taxon>Pterygota</taxon>
        <taxon>Neoptera</taxon>
        <taxon>Endopterygota</taxon>
        <taxon>Diptera</taxon>
        <taxon>Brachycera</taxon>
        <taxon>Muscomorpha</taxon>
        <taxon>Hippoboscoidea</taxon>
        <taxon>Glossinidae</taxon>
        <taxon>Glossina</taxon>
    </lineage>
</organism>
<dbReference type="Proteomes" id="UP000078200">
    <property type="component" value="Unassembled WGS sequence"/>
</dbReference>
<dbReference type="GO" id="GO:0046785">
    <property type="term" value="P:microtubule polymerization"/>
    <property type="evidence" value="ECO:0007669"/>
    <property type="project" value="InterPro"/>
</dbReference>
<dbReference type="GO" id="GO:0001578">
    <property type="term" value="P:microtubule bundle formation"/>
    <property type="evidence" value="ECO:0007669"/>
    <property type="project" value="TreeGrafter"/>
</dbReference>
<dbReference type="PANTHER" id="PTHR12932">
    <property type="entry name" value="P25 ALPHA-RELATED"/>
    <property type="match status" value="1"/>
</dbReference>
<dbReference type="GO" id="GO:0032273">
    <property type="term" value="P:positive regulation of protein polymerization"/>
    <property type="evidence" value="ECO:0007669"/>
    <property type="project" value="TreeGrafter"/>
</dbReference>
<evidence type="ECO:0000256" key="2">
    <source>
        <dbReference type="ARBA" id="ARBA00069104"/>
    </source>
</evidence>
<dbReference type="Pfam" id="PF05517">
    <property type="entry name" value="p25-alpha"/>
    <property type="match status" value="1"/>
</dbReference>
<accession>A0A1A9VIS6</accession>
<evidence type="ECO:0000313" key="4">
    <source>
        <dbReference type="Proteomes" id="UP000078200"/>
    </source>
</evidence>